<dbReference type="SMART" id="SM00248">
    <property type="entry name" value="ANK"/>
    <property type="match status" value="3"/>
</dbReference>
<evidence type="ECO:0000256" key="3">
    <source>
        <dbReference type="PROSITE-ProRule" id="PRU00023"/>
    </source>
</evidence>
<dbReference type="Proteomes" id="UP000694523">
    <property type="component" value="Unplaced"/>
</dbReference>
<organism evidence="4 5">
    <name type="scientific">Neogobius melanostomus</name>
    <name type="common">round goby</name>
    <dbReference type="NCBI Taxonomy" id="47308"/>
    <lineage>
        <taxon>Eukaryota</taxon>
        <taxon>Metazoa</taxon>
        <taxon>Chordata</taxon>
        <taxon>Craniata</taxon>
        <taxon>Vertebrata</taxon>
        <taxon>Euteleostomi</taxon>
        <taxon>Actinopterygii</taxon>
        <taxon>Neopterygii</taxon>
        <taxon>Teleostei</taxon>
        <taxon>Neoteleostei</taxon>
        <taxon>Acanthomorphata</taxon>
        <taxon>Gobiaria</taxon>
        <taxon>Gobiiformes</taxon>
        <taxon>Gobioidei</taxon>
        <taxon>Gobiidae</taxon>
        <taxon>Benthophilinae</taxon>
        <taxon>Neogobiini</taxon>
        <taxon>Neogobius</taxon>
    </lineage>
</organism>
<proteinExistence type="predicted"/>
<reference evidence="4" key="1">
    <citation type="submission" date="2025-08" db="UniProtKB">
        <authorList>
            <consortium name="Ensembl"/>
        </authorList>
    </citation>
    <scope>IDENTIFICATION</scope>
</reference>
<dbReference type="SUPFAM" id="SSF48403">
    <property type="entry name" value="Ankyrin repeat"/>
    <property type="match status" value="1"/>
</dbReference>
<dbReference type="PROSITE" id="PS50088">
    <property type="entry name" value="ANK_REPEAT"/>
    <property type="match status" value="3"/>
</dbReference>
<feature type="repeat" description="ANK" evidence="3">
    <location>
        <begin position="117"/>
        <end position="149"/>
    </location>
</feature>
<dbReference type="PANTHER" id="PTHR24123">
    <property type="entry name" value="ANKYRIN REPEAT-CONTAINING"/>
    <property type="match status" value="1"/>
</dbReference>
<dbReference type="Gene3D" id="1.25.40.20">
    <property type="entry name" value="Ankyrin repeat-containing domain"/>
    <property type="match status" value="2"/>
</dbReference>
<feature type="repeat" description="ANK" evidence="3">
    <location>
        <begin position="52"/>
        <end position="84"/>
    </location>
</feature>
<keyword evidence="2 3" id="KW-0040">ANK repeat</keyword>
<evidence type="ECO:0000256" key="1">
    <source>
        <dbReference type="ARBA" id="ARBA00022737"/>
    </source>
</evidence>
<evidence type="ECO:0000313" key="4">
    <source>
        <dbReference type="Ensembl" id="ENSNMLP00000016213.1"/>
    </source>
</evidence>
<evidence type="ECO:0000256" key="2">
    <source>
        <dbReference type="ARBA" id="ARBA00023043"/>
    </source>
</evidence>
<dbReference type="Pfam" id="PF00023">
    <property type="entry name" value="Ank"/>
    <property type="match status" value="1"/>
</dbReference>
<evidence type="ECO:0000313" key="5">
    <source>
        <dbReference type="Proteomes" id="UP000694523"/>
    </source>
</evidence>
<dbReference type="Ensembl" id="ENSNMLT00000018217.1">
    <property type="protein sequence ID" value="ENSNMLP00000016213.1"/>
    <property type="gene ID" value="ENSNMLG00000010747.1"/>
</dbReference>
<dbReference type="AlphaFoldDB" id="A0A8C6T6X3"/>
<protein>
    <submittedName>
        <fullName evidence="4">Uncharacterized protein</fullName>
    </submittedName>
</protein>
<keyword evidence="5" id="KW-1185">Reference proteome</keyword>
<reference evidence="4" key="2">
    <citation type="submission" date="2025-09" db="UniProtKB">
        <authorList>
            <consortium name="Ensembl"/>
        </authorList>
    </citation>
    <scope>IDENTIFICATION</scope>
</reference>
<accession>A0A8C6T6X3</accession>
<dbReference type="InterPro" id="IPR002110">
    <property type="entry name" value="Ankyrin_rpt"/>
</dbReference>
<keyword evidence="1" id="KW-0677">Repeat</keyword>
<name>A0A8C6T6X3_9GOBI</name>
<dbReference type="InterPro" id="IPR051165">
    <property type="entry name" value="Multifunctional_ANK_Repeat"/>
</dbReference>
<dbReference type="PANTHER" id="PTHR24123:SF33">
    <property type="entry name" value="PROTEIN HOS4"/>
    <property type="match status" value="1"/>
</dbReference>
<feature type="repeat" description="ANK" evidence="3">
    <location>
        <begin position="83"/>
        <end position="116"/>
    </location>
</feature>
<sequence>MALNEHIRDTRRQLIGYLLEQDQDIMAAQEDDWKKVECLLQNGAQIEAGDEQNKTALFYAVAKGHEKTIKALLEAGAKVDNKLGRTALHWVAVAPKENAIVNELLSAKVNVNALDNEKRSALHLAAMEGKLLTVASLLSHKGKAGAKDKNVLRFCSFYHLVLIRSNVE</sequence>
<dbReference type="Pfam" id="PF12796">
    <property type="entry name" value="Ank_2"/>
    <property type="match status" value="1"/>
</dbReference>
<dbReference type="InterPro" id="IPR036770">
    <property type="entry name" value="Ankyrin_rpt-contain_sf"/>
</dbReference>
<dbReference type="PROSITE" id="PS50297">
    <property type="entry name" value="ANK_REP_REGION"/>
    <property type="match status" value="1"/>
</dbReference>